<feature type="region of interest" description="Disordered" evidence="1">
    <location>
        <begin position="132"/>
        <end position="152"/>
    </location>
</feature>
<gene>
    <name evidence="3" type="ORF">OMM_02620</name>
</gene>
<dbReference type="AlphaFoldDB" id="A0A1V1P908"/>
<dbReference type="Gene3D" id="1.25.40.10">
    <property type="entry name" value="Tetratricopeptide repeat domain"/>
    <property type="match status" value="2"/>
</dbReference>
<protein>
    <submittedName>
        <fullName evidence="3">TPR repeat-containing protein</fullName>
    </submittedName>
</protein>
<dbReference type="EMBL" id="ATBP01000295">
    <property type="protein sequence ID" value="ETR71264.1"/>
    <property type="molecule type" value="Genomic_DNA"/>
</dbReference>
<reference evidence="4" key="1">
    <citation type="submission" date="2012-11" db="EMBL/GenBank/DDBJ databases">
        <authorList>
            <person name="Lucero-Rivera Y.E."/>
            <person name="Tovar-Ramirez D."/>
        </authorList>
    </citation>
    <scope>NUCLEOTIDE SEQUENCE [LARGE SCALE GENOMIC DNA]</scope>
    <source>
        <strain evidence="4">Araruama</strain>
    </source>
</reference>
<name>A0A1V1P908_9BACT</name>
<accession>A0A1V1P908</accession>
<dbReference type="SUPFAM" id="SSF48452">
    <property type="entry name" value="TPR-like"/>
    <property type="match status" value="2"/>
</dbReference>
<evidence type="ECO:0000313" key="4">
    <source>
        <dbReference type="Proteomes" id="UP000189670"/>
    </source>
</evidence>
<keyword evidence="2" id="KW-0732">Signal</keyword>
<feature type="signal peptide" evidence="2">
    <location>
        <begin position="1"/>
        <end position="24"/>
    </location>
</feature>
<organism evidence="3 4">
    <name type="scientific">Candidatus Magnetoglobus multicellularis str. Araruama</name>
    <dbReference type="NCBI Taxonomy" id="890399"/>
    <lineage>
        <taxon>Bacteria</taxon>
        <taxon>Pseudomonadati</taxon>
        <taxon>Thermodesulfobacteriota</taxon>
        <taxon>Desulfobacteria</taxon>
        <taxon>Desulfobacterales</taxon>
        <taxon>Desulfobacteraceae</taxon>
        <taxon>Candidatus Magnetoglobus</taxon>
    </lineage>
</organism>
<feature type="chain" id="PRO_5010699183" evidence="2">
    <location>
        <begin position="25"/>
        <end position="508"/>
    </location>
</feature>
<dbReference type="InterPro" id="IPR011990">
    <property type="entry name" value="TPR-like_helical_dom_sf"/>
</dbReference>
<evidence type="ECO:0000256" key="2">
    <source>
        <dbReference type="SAM" id="SignalP"/>
    </source>
</evidence>
<evidence type="ECO:0000313" key="3">
    <source>
        <dbReference type="EMBL" id="ETR71264.1"/>
    </source>
</evidence>
<sequence length="508" mass="58782">MNKNIFILCVCSCFFIMAFNSVMAKDSSPEDYIGYWIDEYGKLTDPAYSLKIKRIRSIFKKMRKIILMSHLNILNHAKSPSLCIRSGHIIITKKAIDICYNTPDMLSGDSRMAFVIGHEMAHLKNGDFWYANNDSPPPKKHPQKKGQSLPQLSLQEPLEIRQKKELRADRFGIVYMSFCDFNPSVIVDSNGINFFQDWLNISGRLIHIENDSHPSPNKRAQDLLAEIKTVINHLDYFYIGLRLYQLARYDDALEFFEFFSSEYPCKAVINNIGLIHYQKAMKKLMECDPQKAKRFKLSTAIDFETTAMLFSNNDRNRYREGCADDLFDDAIDYFENAYLHDKSYLHALINYSSALIMSGKYEKARGIIKDDILIHDKQNPAAINNLAVALYLLGIDEDTAFEADMFKQASQKLIRVIQQHPDFSLAYYNLERLQNIRKRNAAANESWDNYQAILQKNNSPPTKNTIDSKIIESILCCRATIIRSQELNQILSRLKLQRDWQITGQHQI</sequence>
<dbReference type="Proteomes" id="UP000189670">
    <property type="component" value="Unassembled WGS sequence"/>
</dbReference>
<evidence type="ECO:0000256" key="1">
    <source>
        <dbReference type="SAM" id="MobiDB-lite"/>
    </source>
</evidence>
<proteinExistence type="predicted"/>
<comment type="caution">
    <text evidence="3">The sequence shown here is derived from an EMBL/GenBank/DDBJ whole genome shotgun (WGS) entry which is preliminary data.</text>
</comment>